<accession>A0A259TXH7</accession>
<gene>
    <name evidence="2" type="ORF">BSZ36_05070</name>
</gene>
<reference evidence="2 3" key="1">
    <citation type="submission" date="2016-11" db="EMBL/GenBank/DDBJ databases">
        <title>Study of marine rhodopsin-containing bacteria.</title>
        <authorList>
            <person name="Yoshizawa S."/>
            <person name="Kumagai Y."/>
            <person name="Kogure K."/>
        </authorList>
    </citation>
    <scope>NUCLEOTIDE SEQUENCE [LARGE SCALE GENOMIC DNA]</scope>
    <source>
        <strain evidence="2 3">SG-29</strain>
    </source>
</reference>
<dbReference type="InParanoid" id="A0A259TXH7"/>
<sequence>MVERGRSSATTEARGQRVGRQRNGLYRRGGHTCWCVYRTAVAPCIPTAPLLEVVLPRVDKPPPDGQAPEGDPGEYMPDDLSTAGQPRTPLHTIAATVEVAVPATEDTPRS</sequence>
<evidence type="ECO:0000313" key="2">
    <source>
        <dbReference type="EMBL" id="OZC02400.1"/>
    </source>
</evidence>
<comment type="caution">
    <text evidence="2">The sequence shown here is derived from an EMBL/GenBank/DDBJ whole genome shotgun (WGS) entry which is preliminary data.</text>
</comment>
<evidence type="ECO:0000313" key="3">
    <source>
        <dbReference type="Proteomes" id="UP000216446"/>
    </source>
</evidence>
<dbReference type="AlphaFoldDB" id="A0A259TXH7"/>
<keyword evidence="3" id="KW-1185">Reference proteome</keyword>
<feature type="region of interest" description="Disordered" evidence="1">
    <location>
        <begin position="1"/>
        <end position="23"/>
    </location>
</feature>
<protein>
    <submittedName>
        <fullName evidence="2">Uncharacterized protein</fullName>
    </submittedName>
</protein>
<feature type="region of interest" description="Disordered" evidence="1">
    <location>
        <begin position="57"/>
        <end position="86"/>
    </location>
</feature>
<dbReference type="Proteomes" id="UP000216446">
    <property type="component" value="Unassembled WGS sequence"/>
</dbReference>
<dbReference type="EMBL" id="MQWB01000001">
    <property type="protein sequence ID" value="OZC02400.1"/>
    <property type="molecule type" value="Genomic_DNA"/>
</dbReference>
<organism evidence="2 3">
    <name type="scientific">Rubricoccus marinus</name>
    <dbReference type="NCBI Taxonomy" id="716817"/>
    <lineage>
        <taxon>Bacteria</taxon>
        <taxon>Pseudomonadati</taxon>
        <taxon>Rhodothermota</taxon>
        <taxon>Rhodothermia</taxon>
        <taxon>Rhodothermales</taxon>
        <taxon>Rubricoccaceae</taxon>
        <taxon>Rubricoccus</taxon>
    </lineage>
</organism>
<evidence type="ECO:0000256" key="1">
    <source>
        <dbReference type="SAM" id="MobiDB-lite"/>
    </source>
</evidence>
<name>A0A259TXH7_9BACT</name>
<proteinExistence type="predicted"/>